<protein>
    <submittedName>
        <fullName evidence="1">Uncharacterized protein</fullName>
    </submittedName>
</protein>
<sequence length="56" mass="6632">MCRKLSRVPQTSPNSDFCTLSFVATMDHIVVRWKIFSRFFVFFNRLSSCRHNDKSS</sequence>
<dbReference type="Proteomes" id="UP000236291">
    <property type="component" value="Unassembled WGS sequence"/>
</dbReference>
<organism evidence="1 2">
    <name type="scientific">Trifolium pratense</name>
    <name type="common">Red clover</name>
    <dbReference type="NCBI Taxonomy" id="57577"/>
    <lineage>
        <taxon>Eukaryota</taxon>
        <taxon>Viridiplantae</taxon>
        <taxon>Streptophyta</taxon>
        <taxon>Embryophyta</taxon>
        <taxon>Tracheophyta</taxon>
        <taxon>Spermatophyta</taxon>
        <taxon>Magnoliopsida</taxon>
        <taxon>eudicotyledons</taxon>
        <taxon>Gunneridae</taxon>
        <taxon>Pentapetalae</taxon>
        <taxon>rosids</taxon>
        <taxon>fabids</taxon>
        <taxon>Fabales</taxon>
        <taxon>Fabaceae</taxon>
        <taxon>Papilionoideae</taxon>
        <taxon>50 kb inversion clade</taxon>
        <taxon>NPAAA clade</taxon>
        <taxon>Hologalegina</taxon>
        <taxon>IRL clade</taxon>
        <taxon>Trifolieae</taxon>
        <taxon>Trifolium</taxon>
    </lineage>
</organism>
<dbReference type="AlphaFoldDB" id="A0A2K3K9H9"/>
<gene>
    <name evidence="1" type="ORF">L195_g061374</name>
</gene>
<dbReference type="EMBL" id="ASHM01151377">
    <property type="protein sequence ID" value="PNX62923.1"/>
    <property type="molecule type" value="Genomic_DNA"/>
</dbReference>
<evidence type="ECO:0000313" key="2">
    <source>
        <dbReference type="Proteomes" id="UP000236291"/>
    </source>
</evidence>
<reference evidence="1 2" key="1">
    <citation type="journal article" date="2014" name="Am. J. Bot.">
        <title>Genome assembly and annotation for red clover (Trifolium pratense; Fabaceae).</title>
        <authorList>
            <person name="Istvanek J."/>
            <person name="Jaros M."/>
            <person name="Krenek A."/>
            <person name="Repkova J."/>
        </authorList>
    </citation>
    <scope>NUCLEOTIDE SEQUENCE [LARGE SCALE GENOMIC DNA]</scope>
    <source>
        <strain evidence="2">cv. Tatra</strain>
        <tissue evidence="1">Young leaves</tissue>
    </source>
</reference>
<feature type="non-terminal residue" evidence="1">
    <location>
        <position position="56"/>
    </location>
</feature>
<proteinExistence type="predicted"/>
<name>A0A2K3K9H9_TRIPR</name>
<comment type="caution">
    <text evidence="1">The sequence shown here is derived from an EMBL/GenBank/DDBJ whole genome shotgun (WGS) entry which is preliminary data.</text>
</comment>
<accession>A0A2K3K9H9</accession>
<evidence type="ECO:0000313" key="1">
    <source>
        <dbReference type="EMBL" id="PNX62923.1"/>
    </source>
</evidence>
<reference evidence="1 2" key="2">
    <citation type="journal article" date="2017" name="Front. Plant Sci.">
        <title>Gene Classification and Mining of Molecular Markers Useful in Red Clover (Trifolium pratense) Breeding.</title>
        <authorList>
            <person name="Istvanek J."/>
            <person name="Dluhosova J."/>
            <person name="Dluhos P."/>
            <person name="Patkova L."/>
            <person name="Nedelnik J."/>
            <person name="Repkova J."/>
        </authorList>
    </citation>
    <scope>NUCLEOTIDE SEQUENCE [LARGE SCALE GENOMIC DNA]</scope>
    <source>
        <strain evidence="2">cv. Tatra</strain>
        <tissue evidence="1">Young leaves</tissue>
    </source>
</reference>